<comment type="subcellular location">
    <subcellularLocation>
        <location evidence="2 10">Cytoplasm</location>
    </subcellularLocation>
</comment>
<dbReference type="Pfam" id="PF13522">
    <property type="entry name" value="GATase_6"/>
    <property type="match status" value="1"/>
</dbReference>
<feature type="active site" description="Nucleophile; for GATase activity" evidence="10">
    <location>
        <position position="2"/>
    </location>
</feature>
<reference evidence="13" key="1">
    <citation type="submission" date="2023-03" db="EMBL/GenBank/DDBJ databases">
        <title>Edaphobacter sp.</title>
        <authorList>
            <person name="Huber K.J."/>
            <person name="Papendorf J."/>
            <person name="Pilke C."/>
            <person name="Bunk B."/>
            <person name="Sproeer C."/>
            <person name="Pester M."/>
        </authorList>
    </citation>
    <scope>NUCLEOTIDE SEQUENCE</scope>
    <source>
        <strain evidence="13">DSM 110680</strain>
    </source>
</reference>
<dbReference type="GO" id="GO:0005975">
    <property type="term" value="P:carbohydrate metabolic process"/>
    <property type="evidence" value="ECO:0007669"/>
    <property type="project" value="UniProtKB-UniRule"/>
</dbReference>
<comment type="function">
    <text evidence="10">Catalyzes the first step in hexosamine metabolism, converting fructose-6P into glucosamine-6P using glutamine as a nitrogen source.</text>
</comment>
<dbReference type="SUPFAM" id="SSF56235">
    <property type="entry name" value="N-terminal nucleophile aminohydrolases (Ntn hydrolases)"/>
    <property type="match status" value="1"/>
</dbReference>
<dbReference type="EMBL" id="CP121196">
    <property type="protein sequence ID" value="XBH18135.1"/>
    <property type="molecule type" value="Genomic_DNA"/>
</dbReference>
<dbReference type="EC" id="2.6.1.16" evidence="3 10"/>
<protein>
    <recommendedName>
        <fullName evidence="4 10">Glutamine--fructose-6-phosphate aminotransferase [isomerizing]</fullName>
        <ecNumber evidence="3 10">2.6.1.16</ecNumber>
    </recommendedName>
    <alternativeName>
        <fullName evidence="10">D-fructose-6-phosphate amidotransferase</fullName>
    </alternativeName>
    <alternativeName>
        <fullName evidence="10">GFAT</fullName>
    </alternativeName>
    <alternativeName>
        <fullName evidence="10">Glucosamine-6-phosphate synthase</fullName>
    </alternativeName>
    <alternativeName>
        <fullName evidence="10">Hexosephosphate aminotransferase</fullName>
    </alternativeName>
    <alternativeName>
        <fullName evidence="10">L-glutamine--D-fructose-6-phosphate amidotransferase</fullName>
    </alternativeName>
</protein>
<keyword evidence="9" id="KW-0315">Glutamine amidotransferase</keyword>
<dbReference type="PANTHER" id="PTHR10937:SF0">
    <property type="entry name" value="GLUTAMINE--FRUCTOSE-6-PHOSPHATE TRANSAMINASE (ISOMERIZING)"/>
    <property type="match status" value="1"/>
</dbReference>
<evidence type="ECO:0000256" key="6">
    <source>
        <dbReference type="ARBA" id="ARBA00022576"/>
    </source>
</evidence>
<dbReference type="CDD" id="cd05008">
    <property type="entry name" value="SIS_GlmS_GlmD_1"/>
    <property type="match status" value="1"/>
</dbReference>
<dbReference type="GO" id="GO:0005829">
    <property type="term" value="C:cytosol"/>
    <property type="evidence" value="ECO:0007669"/>
    <property type="project" value="TreeGrafter"/>
</dbReference>
<dbReference type="GO" id="GO:0006047">
    <property type="term" value="P:UDP-N-acetylglucosamine metabolic process"/>
    <property type="evidence" value="ECO:0007669"/>
    <property type="project" value="TreeGrafter"/>
</dbReference>
<feature type="domain" description="Glutamine amidotransferase type-2" evidence="11">
    <location>
        <begin position="2"/>
        <end position="227"/>
    </location>
</feature>
<evidence type="ECO:0000256" key="9">
    <source>
        <dbReference type="ARBA" id="ARBA00022962"/>
    </source>
</evidence>
<evidence type="ECO:0000256" key="8">
    <source>
        <dbReference type="ARBA" id="ARBA00022737"/>
    </source>
</evidence>
<evidence type="ECO:0000256" key="3">
    <source>
        <dbReference type="ARBA" id="ARBA00012916"/>
    </source>
</evidence>
<dbReference type="HAMAP" id="MF_00164">
    <property type="entry name" value="GlmS"/>
    <property type="match status" value="1"/>
</dbReference>
<comment type="catalytic activity">
    <reaction evidence="1 10">
        <text>D-fructose 6-phosphate + L-glutamine = D-glucosamine 6-phosphate + L-glutamate</text>
        <dbReference type="Rhea" id="RHEA:13237"/>
        <dbReference type="ChEBI" id="CHEBI:29985"/>
        <dbReference type="ChEBI" id="CHEBI:58359"/>
        <dbReference type="ChEBI" id="CHEBI:58725"/>
        <dbReference type="ChEBI" id="CHEBI:61527"/>
        <dbReference type="EC" id="2.6.1.16"/>
    </reaction>
</comment>
<evidence type="ECO:0000256" key="2">
    <source>
        <dbReference type="ARBA" id="ARBA00004496"/>
    </source>
</evidence>
<keyword evidence="5 10" id="KW-0963">Cytoplasm</keyword>
<dbReference type="PROSITE" id="PS51278">
    <property type="entry name" value="GATASE_TYPE_2"/>
    <property type="match status" value="1"/>
</dbReference>
<dbReference type="NCBIfam" id="TIGR01135">
    <property type="entry name" value="glmS"/>
    <property type="match status" value="1"/>
</dbReference>
<feature type="active site" description="For Fru-6P isomerization activity" evidence="10">
    <location>
        <position position="622"/>
    </location>
</feature>
<name>A0AAU7DLD4_9BACT</name>
<gene>
    <name evidence="10 13" type="primary">glmS</name>
    <name evidence="13" type="ORF">P8935_02115</name>
</gene>
<proteinExistence type="inferred from homology"/>
<dbReference type="InterPro" id="IPR047084">
    <property type="entry name" value="GFAT_N"/>
</dbReference>
<dbReference type="PROSITE" id="PS51464">
    <property type="entry name" value="SIS"/>
    <property type="match status" value="2"/>
</dbReference>
<dbReference type="InterPro" id="IPR046348">
    <property type="entry name" value="SIS_dom_sf"/>
</dbReference>
<feature type="initiator methionine" description="Removed" evidence="10">
    <location>
        <position position="1"/>
    </location>
</feature>
<evidence type="ECO:0000256" key="1">
    <source>
        <dbReference type="ARBA" id="ARBA00001031"/>
    </source>
</evidence>
<dbReference type="InterPro" id="IPR001347">
    <property type="entry name" value="SIS_dom"/>
</dbReference>
<dbReference type="FunFam" id="3.40.50.10490:FF:000001">
    <property type="entry name" value="Glutamine--fructose-6-phosphate aminotransferase [isomerizing]"/>
    <property type="match status" value="1"/>
</dbReference>
<keyword evidence="7 10" id="KW-0808">Transferase</keyword>
<dbReference type="GO" id="GO:0004360">
    <property type="term" value="F:glutamine-fructose-6-phosphate transaminase (isomerizing) activity"/>
    <property type="evidence" value="ECO:0007669"/>
    <property type="project" value="UniProtKB-UniRule"/>
</dbReference>
<accession>A0AAU7DLD4</accession>
<dbReference type="AlphaFoldDB" id="A0AAU7DLD4"/>
<feature type="domain" description="SIS" evidence="12">
    <location>
        <begin position="296"/>
        <end position="435"/>
    </location>
</feature>
<dbReference type="CDD" id="cd00714">
    <property type="entry name" value="GFAT"/>
    <property type="match status" value="1"/>
</dbReference>
<dbReference type="GO" id="GO:0006487">
    <property type="term" value="P:protein N-linked glycosylation"/>
    <property type="evidence" value="ECO:0007669"/>
    <property type="project" value="TreeGrafter"/>
</dbReference>
<keyword evidence="6 10" id="KW-0032">Aminotransferase</keyword>
<dbReference type="FunFam" id="3.60.20.10:FF:000006">
    <property type="entry name" value="Glutamine--fructose-6-phosphate aminotransferase [isomerizing]"/>
    <property type="match status" value="1"/>
</dbReference>
<dbReference type="InterPro" id="IPR035466">
    <property type="entry name" value="GlmS/AgaS_SIS"/>
</dbReference>
<dbReference type="GO" id="GO:0046349">
    <property type="term" value="P:amino sugar biosynthetic process"/>
    <property type="evidence" value="ECO:0007669"/>
    <property type="project" value="UniProtKB-ARBA"/>
</dbReference>
<feature type="domain" description="SIS" evidence="12">
    <location>
        <begin position="469"/>
        <end position="617"/>
    </location>
</feature>
<dbReference type="RefSeq" id="WP_348263358.1">
    <property type="nucleotide sequence ID" value="NZ_CP121196.1"/>
</dbReference>
<evidence type="ECO:0000256" key="10">
    <source>
        <dbReference type="HAMAP-Rule" id="MF_00164"/>
    </source>
</evidence>
<evidence type="ECO:0000259" key="11">
    <source>
        <dbReference type="PROSITE" id="PS51278"/>
    </source>
</evidence>
<dbReference type="Gene3D" id="3.60.20.10">
    <property type="entry name" value="Glutamine Phosphoribosylpyrophosphate, subunit 1, domain 1"/>
    <property type="match status" value="1"/>
</dbReference>
<dbReference type="InterPro" id="IPR005855">
    <property type="entry name" value="GFAT"/>
</dbReference>
<evidence type="ECO:0000256" key="4">
    <source>
        <dbReference type="ARBA" id="ARBA00016090"/>
    </source>
</evidence>
<dbReference type="GO" id="GO:0097367">
    <property type="term" value="F:carbohydrate derivative binding"/>
    <property type="evidence" value="ECO:0007669"/>
    <property type="project" value="InterPro"/>
</dbReference>
<evidence type="ECO:0000313" key="13">
    <source>
        <dbReference type="EMBL" id="XBH18135.1"/>
    </source>
</evidence>
<dbReference type="Pfam" id="PF01380">
    <property type="entry name" value="SIS"/>
    <property type="match status" value="2"/>
</dbReference>
<keyword evidence="8" id="KW-0677">Repeat</keyword>
<dbReference type="PANTHER" id="PTHR10937">
    <property type="entry name" value="GLUCOSAMINE--FRUCTOSE-6-PHOSPHATE AMINOTRANSFERASE, ISOMERIZING"/>
    <property type="match status" value="1"/>
</dbReference>
<organism evidence="13">
    <name type="scientific">Telmatobacter sp. DSM 110680</name>
    <dbReference type="NCBI Taxonomy" id="3036704"/>
    <lineage>
        <taxon>Bacteria</taxon>
        <taxon>Pseudomonadati</taxon>
        <taxon>Acidobacteriota</taxon>
        <taxon>Terriglobia</taxon>
        <taxon>Terriglobales</taxon>
        <taxon>Acidobacteriaceae</taxon>
        <taxon>Telmatobacter</taxon>
    </lineage>
</organism>
<dbReference type="SUPFAM" id="SSF53697">
    <property type="entry name" value="SIS domain"/>
    <property type="match status" value="1"/>
</dbReference>
<dbReference type="NCBIfam" id="NF001484">
    <property type="entry name" value="PRK00331.1"/>
    <property type="match status" value="1"/>
</dbReference>
<dbReference type="InterPro" id="IPR035490">
    <property type="entry name" value="GlmS/FrlB_SIS"/>
</dbReference>
<evidence type="ECO:0000256" key="7">
    <source>
        <dbReference type="ARBA" id="ARBA00022679"/>
    </source>
</evidence>
<dbReference type="Gene3D" id="3.40.50.10490">
    <property type="entry name" value="Glucose-6-phosphate isomerase like protein, domain 1"/>
    <property type="match status" value="2"/>
</dbReference>
<dbReference type="InterPro" id="IPR029055">
    <property type="entry name" value="Ntn_hydrolases_N"/>
</dbReference>
<dbReference type="GO" id="GO:0006002">
    <property type="term" value="P:fructose 6-phosphate metabolic process"/>
    <property type="evidence" value="ECO:0007669"/>
    <property type="project" value="TreeGrafter"/>
</dbReference>
<evidence type="ECO:0000259" key="12">
    <source>
        <dbReference type="PROSITE" id="PS51464"/>
    </source>
</evidence>
<sequence>MCGIVGYVGRKKVVPVIIEGLRRLEYRGYDSAGIAVGSPNTALLEVCRAPGKLGNLEEVLREHPLDGTFGIGHTRWATHGRPTEENAHPHRDCSGRIVVVHNGIVENYLDLKRELTAQGHKFVTETDTEIIAHLIEQIQNEAAAAGTPILLEDAVRRAVKRLTGAFALGILSSAEPDKIIAARSGPPVVIGVGEGEYFVASDVPGILHHTRNIYFLADGDMAILTLDGVKLTDFNGKPIERELQRIQWDPIQAEKGGYKHFMLKEIWEQPRAIRDTTLGRVSLDSGSIFLGEMDIEDDELAGASSINIAACGTSWHSALAGKYMIERLARMPVDVDYASEYRYRNPIPDRNALGLLITQSGETADTLAAQREMISLGSKTVAICNVVGSMVAREAHGAIYTHAGPEIGVASTKAFTAQLTALFLLAVKLGQLRGRLNKERSVQLIEELSRVPAKIEEVLKSSSPQCEHLAASFSNARDFLYLGRGIHFPIALEGALKLKEISYIHAEGYPAGEMKHGPNALIDETLPVVVLATRDEADPASKLRYEKTLSNIQEVTARSGRVIAIATEGDTTLAGLVEHVILVPPVFELLSPLIEIVPLQLLAYYIAVRRGCDVDQPRNLAKSVTVE</sequence>
<dbReference type="FunFam" id="3.40.50.10490:FF:000002">
    <property type="entry name" value="Glutamine--fructose-6-phosphate aminotransferase [isomerizing]"/>
    <property type="match status" value="1"/>
</dbReference>
<dbReference type="CDD" id="cd05009">
    <property type="entry name" value="SIS_GlmS_GlmD_2"/>
    <property type="match status" value="1"/>
</dbReference>
<comment type="subunit">
    <text evidence="10">Homodimer.</text>
</comment>
<evidence type="ECO:0000256" key="5">
    <source>
        <dbReference type="ARBA" id="ARBA00022490"/>
    </source>
</evidence>
<dbReference type="InterPro" id="IPR017932">
    <property type="entry name" value="GATase_2_dom"/>
</dbReference>